<evidence type="ECO:0000256" key="5">
    <source>
        <dbReference type="ARBA" id="ARBA00022692"/>
    </source>
</evidence>
<comment type="subcellular location">
    <subcellularLocation>
        <location evidence="1">Cell membrane</location>
        <topology evidence="1">Multi-pass membrane protein</topology>
    </subcellularLocation>
</comment>
<evidence type="ECO:0000256" key="8">
    <source>
        <dbReference type="SAM" id="Phobius"/>
    </source>
</evidence>
<reference evidence="9" key="1">
    <citation type="submission" date="2020-02" db="EMBL/GenBank/DDBJ databases">
        <authorList>
            <person name="Meier V. D."/>
        </authorList>
    </citation>
    <scope>NUCLEOTIDE SEQUENCE</scope>
    <source>
        <strain evidence="9">AVDCRST_MAG03</strain>
    </source>
</reference>
<keyword evidence="5 8" id="KW-0812">Transmembrane</keyword>
<feature type="transmembrane region" description="Helical" evidence="8">
    <location>
        <begin position="20"/>
        <end position="44"/>
    </location>
</feature>
<protein>
    <recommendedName>
        <fullName evidence="10">Branched-chain amino acid permease</fullName>
    </recommendedName>
</protein>
<keyword evidence="3" id="KW-0813">Transport</keyword>
<evidence type="ECO:0000256" key="1">
    <source>
        <dbReference type="ARBA" id="ARBA00004651"/>
    </source>
</evidence>
<comment type="similarity">
    <text evidence="2">Belongs to the AzlC family.</text>
</comment>
<evidence type="ECO:0000256" key="4">
    <source>
        <dbReference type="ARBA" id="ARBA00022475"/>
    </source>
</evidence>
<organism evidence="9">
    <name type="scientific">uncultured Rubrobacteraceae bacterium</name>
    <dbReference type="NCBI Taxonomy" id="349277"/>
    <lineage>
        <taxon>Bacteria</taxon>
        <taxon>Bacillati</taxon>
        <taxon>Actinomycetota</taxon>
        <taxon>Rubrobacteria</taxon>
        <taxon>Rubrobacterales</taxon>
        <taxon>Rubrobacteraceae</taxon>
        <taxon>environmental samples</taxon>
    </lineage>
</organism>
<feature type="transmembrane region" description="Helical" evidence="8">
    <location>
        <begin position="139"/>
        <end position="159"/>
    </location>
</feature>
<keyword evidence="6 8" id="KW-1133">Transmembrane helix</keyword>
<gene>
    <name evidence="9" type="ORF">AVDCRST_MAG03-3971</name>
</gene>
<accession>A0A6J4QED3</accession>
<dbReference type="Pfam" id="PF03591">
    <property type="entry name" value="AzlC"/>
    <property type="match status" value="1"/>
</dbReference>
<dbReference type="PANTHER" id="PTHR34979:SF1">
    <property type="entry name" value="INNER MEMBRANE PROTEIN YGAZ"/>
    <property type="match status" value="1"/>
</dbReference>
<name>A0A6J4QED3_9ACTN</name>
<feature type="transmembrane region" description="Helical" evidence="8">
    <location>
        <begin position="171"/>
        <end position="186"/>
    </location>
</feature>
<dbReference type="EMBL" id="CADCUT010000235">
    <property type="protein sequence ID" value="CAA9440611.1"/>
    <property type="molecule type" value="Genomic_DNA"/>
</dbReference>
<proteinExistence type="inferred from homology"/>
<evidence type="ECO:0008006" key="10">
    <source>
        <dbReference type="Google" id="ProtNLM"/>
    </source>
</evidence>
<feature type="transmembrane region" description="Helical" evidence="8">
    <location>
        <begin position="198"/>
        <end position="230"/>
    </location>
</feature>
<keyword evidence="7 8" id="KW-0472">Membrane</keyword>
<dbReference type="InterPro" id="IPR011606">
    <property type="entry name" value="Brnchd-chn_aa_trnsp_permease"/>
</dbReference>
<evidence type="ECO:0000256" key="6">
    <source>
        <dbReference type="ARBA" id="ARBA00022989"/>
    </source>
</evidence>
<keyword evidence="4" id="KW-1003">Cell membrane</keyword>
<sequence length="234" mass="23652">MSQIPQKEREGERPGRRERYYAGARAALPFALATGVLGVSFGVLAGSLGWGAFAAIASSAIICSGSAQFAVAAVLGSGGGPVAAIVAAVLLNARFGPMGVAVGPYLKGGPLRRALEGQAVIDASWALASRGGGRFDREFMIGATVPQVVAWIGGTALGVLGGDFVGDPERLGLDAIFPAFFLVLLIEELRGGRSATMVALIAAVLALLLVPFAPPGVPVIAACAAALLGLRRTT</sequence>
<dbReference type="PANTHER" id="PTHR34979">
    <property type="entry name" value="INNER MEMBRANE PROTEIN YGAZ"/>
    <property type="match status" value="1"/>
</dbReference>
<evidence type="ECO:0000256" key="7">
    <source>
        <dbReference type="ARBA" id="ARBA00023136"/>
    </source>
</evidence>
<dbReference type="GO" id="GO:0005886">
    <property type="term" value="C:plasma membrane"/>
    <property type="evidence" value="ECO:0007669"/>
    <property type="project" value="UniProtKB-SubCell"/>
</dbReference>
<evidence type="ECO:0000256" key="2">
    <source>
        <dbReference type="ARBA" id="ARBA00010735"/>
    </source>
</evidence>
<evidence type="ECO:0000313" key="9">
    <source>
        <dbReference type="EMBL" id="CAA9440611.1"/>
    </source>
</evidence>
<evidence type="ECO:0000256" key="3">
    <source>
        <dbReference type="ARBA" id="ARBA00022448"/>
    </source>
</evidence>
<dbReference type="GO" id="GO:1903785">
    <property type="term" value="P:L-valine transmembrane transport"/>
    <property type="evidence" value="ECO:0007669"/>
    <property type="project" value="TreeGrafter"/>
</dbReference>
<dbReference type="AlphaFoldDB" id="A0A6J4QED3"/>